<keyword evidence="3" id="KW-1185">Reference proteome</keyword>
<reference evidence="3" key="1">
    <citation type="submission" date="2012-01" db="EMBL/GenBank/DDBJ databases">
        <authorList>
            <person name="Walter R."/>
            <person name="Schartl M."/>
            <person name="Warren W."/>
        </authorList>
    </citation>
    <scope>NUCLEOTIDE SEQUENCE [LARGE SCALE GENOMIC DNA]</scope>
    <source>
        <strain evidence="3">JP 163 A</strain>
    </source>
</reference>
<evidence type="ECO:0000313" key="2">
    <source>
        <dbReference type="Ensembl" id="ENSXMAP00000032439.1"/>
    </source>
</evidence>
<dbReference type="GO" id="GO:0007160">
    <property type="term" value="P:cell-matrix adhesion"/>
    <property type="evidence" value="ECO:0007669"/>
    <property type="project" value="InterPro"/>
</dbReference>
<accession>A0A3B5QLN6</accession>
<dbReference type="InterPro" id="IPR052749">
    <property type="entry name" value="Alpha-tectorin"/>
</dbReference>
<dbReference type="PROSITE" id="PS51220">
    <property type="entry name" value="NIDO"/>
    <property type="match status" value="2"/>
</dbReference>
<dbReference type="Pfam" id="PF06119">
    <property type="entry name" value="NIDO"/>
    <property type="match status" value="2"/>
</dbReference>
<reference evidence="2" key="3">
    <citation type="submission" date="2025-08" db="UniProtKB">
        <authorList>
            <consortium name="Ensembl"/>
        </authorList>
    </citation>
    <scope>IDENTIFICATION</scope>
    <source>
        <strain evidence="2">JP 163 A</strain>
    </source>
</reference>
<reference evidence="2" key="4">
    <citation type="submission" date="2025-09" db="UniProtKB">
        <authorList>
            <consortium name="Ensembl"/>
        </authorList>
    </citation>
    <scope>IDENTIFICATION</scope>
    <source>
        <strain evidence="2">JP 163 A</strain>
    </source>
</reference>
<protein>
    <recommendedName>
        <fullName evidence="1">NIDO domain-containing protein</fullName>
    </recommendedName>
</protein>
<dbReference type="SMART" id="SM00539">
    <property type="entry name" value="NIDO"/>
    <property type="match status" value="2"/>
</dbReference>
<organism evidence="2 3">
    <name type="scientific">Xiphophorus maculatus</name>
    <name type="common">Southern platyfish</name>
    <name type="synonym">Platypoecilus maculatus</name>
    <dbReference type="NCBI Taxonomy" id="8083"/>
    <lineage>
        <taxon>Eukaryota</taxon>
        <taxon>Metazoa</taxon>
        <taxon>Chordata</taxon>
        <taxon>Craniata</taxon>
        <taxon>Vertebrata</taxon>
        <taxon>Euteleostomi</taxon>
        <taxon>Actinopterygii</taxon>
        <taxon>Neopterygii</taxon>
        <taxon>Teleostei</taxon>
        <taxon>Neoteleostei</taxon>
        <taxon>Acanthomorphata</taxon>
        <taxon>Ovalentaria</taxon>
        <taxon>Atherinomorphae</taxon>
        <taxon>Cyprinodontiformes</taxon>
        <taxon>Poeciliidae</taxon>
        <taxon>Poeciliinae</taxon>
        <taxon>Xiphophorus</taxon>
    </lineage>
</organism>
<evidence type="ECO:0000313" key="3">
    <source>
        <dbReference type="Proteomes" id="UP000002852"/>
    </source>
</evidence>
<reference evidence="3" key="2">
    <citation type="journal article" date="2013" name="Nat. Genet.">
        <title>The genome of the platyfish, Xiphophorus maculatus, provides insights into evolutionary adaptation and several complex traits.</title>
        <authorList>
            <person name="Schartl M."/>
            <person name="Walter R.B."/>
            <person name="Shen Y."/>
            <person name="Garcia T."/>
            <person name="Catchen J."/>
            <person name="Amores A."/>
            <person name="Braasch I."/>
            <person name="Chalopin D."/>
            <person name="Volff J.N."/>
            <person name="Lesch K.P."/>
            <person name="Bisazza A."/>
            <person name="Minx P."/>
            <person name="Hillier L."/>
            <person name="Wilson R.K."/>
            <person name="Fuerstenberg S."/>
            <person name="Boore J."/>
            <person name="Searle S."/>
            <person name="Postlethwait J.H."/>
            <person name="Warren W.C."/>
        </authorList>
    </citation>
    <scope>NUCLEOTIDE SEQUENCE [LARGE SCALE GENOMIC DNA]</scope>
    <source>
        <strain evidence="3">JP 163 A</strain>
    </source>
</reference>
<feature type="domain" description="NIDO" evidence="1">
    <location>
        <begin position="66"/>
        <end position="205"/>
    </location>
</feature>
<dbReference type="STRING" id="8083.ENSXMAP00000032439"/>
<dbReference type="InterPro" id="IPR003886">
    <property type="entry name" value="NIDO_dom"/>
</dbReference>
<dbReference type="GeneTree" id="ENSGT00940000164679"/>
<sequence length="401" mass="45267">TVLPKLSGTDDESSPPIKLLQTFNYFGQSYSQIYVNDNGHLTFDAPWSNYTPQQFPMNGTRDIIAPFWADLDNRDNGDIYYVQNTSGSLVQRVTQDINRYFPGLNFQANWIFIATWHEVAYYPKSGTQTTLQAVLTTNGHYSFVLMNYGSIASTSKSGGYDTISSSHHFTIPGSFSTNATGPNSTFRLGSNVNVPGRWAFRVDHGSIDCNFSGKNTNSRSDDGSSPAISLPRTFSYFGQSYSQIYVNHNGHLTFDSPWSSFSPQLFPMYGTRDVIAPFWTDLDNRGNGDIYYVQYTNGSILQQVTQDINRYFPALNFQANWIFIATWHEVAYYPTTGTRTTFQAVLTTNGRYSFVLMNYGSIASTSRSVQVRAIQTNSLKHSHVLFVFYWSQTVYISLNIN</sequence>
<dbReference type="Ensembl" id="ENSXMAT00000029030.1">
    <property type="protein sequence ID" value="ENSXMAP00000032439.1"/>
    <property type="gene ID" value="ENSXMAG00000029419.1"/>
</dbReference>
<name>A0A3B5QLN6_XIPMA</name>
<dbReference type="Proteomes" id="UP000002852">
    <property type="component" value="Unassembled WGS sequence"/>
</dbReference>
<dbReference type="InParanoid" id="A0A3B5QLN6"/>
<feature type="domain" description="NIDO" evidence="1">
    <location>
        <begin position="277"/>
        <end position="401"/>
    </location>
</feature>
<dbReference type="PANTHER" id="PTHR46160:SF9">
    <property type="entry name" value="PROTEIN PRY2-RELATED"/>
    <property type="match status" value="1"/>
</dbReference>
<dbReference type="PANTHER" id="PTHR46160">
    <property type="entry name" value="ALPHA-TECTORIN-RELATED"/>
    <property type="match status" value="1"/>
</dbReference>
<evidence type="ECO:0000259" key="1">
    <source>
        <dbReference type="PROSITE" id="PS51220"/>
    </source>
</evidence>
<dbReference type="AlphaFoldDB" id="A0A3B5QLN6"/>
<proteinExistence type="predicted"/>